<dbReference type="AlphaFoldDB" id="V5BM42"/>
<evidence type="ECO:0000259" key="3">
    <source>
        <dbReference type="Pfam" id="PF00149"/>
    </source>
</evidence>
<protein>
    <submittedName>
        <fullName evidence="4">Serine/threonine protein phosphatase</fullName>
    </submittedName>
</protein>
<feature type="transmembrane region" description="Helical" evidence="2">
    <location>
        <begin position="6"/>
        <end position="27"/>
    </location>
</feature>
<feature type="region of interest" description="Disordered" evidence="1">
    <location>
        <begin position="495"/>
        <end position="516"/>
    </location>
</feature>
<proteinExistence type="predicted"/>
<feature type="domain" description="Calcineurin-like phosphoesterase" evidence="3">
    <location>
        <begin position="107"/>
        <end position="319"/>
    </location>
</feature>
<evidence type="ECO:0000313" key="5">
    <source>
        <dbReference type="Proteomes" id="UP000017861"/>
    </source>
</evidence>
<organism evidence="4 5">
    <name type="scientific">Trypanosoma cruzi Dm28c</name>
    <dbReference type="NCBI Taxonomy" id="1416333"/>
    <lineage>
        <taxon>Eukaryota</taxon>
        <taxon>Discoba</taxon>
        <taxon>Euglenozoa</taxon>
        <taxon>Kinetoplastea</taxon>
        <taxon>Metakinetoplastina</taxon>
        <taxon>Trypanosomatida</taxon>
        <taxon>Trypanosomatidae</taxon>
        <taxon>Trypanosoma</taxon>
        <taxon>Schizotrypanum</taxon>
    </lineage>
</organism>
<evidence type="ECO:0000256" key="2">
    <source>
        <dbReference type="SAM" id="Phobius"/>
    </source>
</evidence>
<dbReference type="PANTHER" id="PTHR16509:SF1">
    <property type="entry name" value="MANGANESE-DEPENDENT ADP-RIBOSE_CDP-ALCOHOL DIPHOSPHATASE"/>
    <property type="match status" value="1"/>
</dbReference>
<name>V5BM42_TRYCR</name>
<dbReference type="SUPFAM" id="SSF56300">
    <property type="entry name" value="Metallo-dependent phosphatases"/>
    <property type="match status" value="1"/>
</dbReference>
<comment type="caution">
    <text evidence="4">The sequence shown here is derived from an EMBL/GenBank/DDBJ whole genome shotgun (WGS) entry which is preliminary data.</text>
</comment>
<sequence length="564" mass="65086">MTIFHFIFAYVSFASFCCCCCCFFGLIPSWRRYTRVMEASEEEGVTGCVQVMVARGRHGAGVRERGSRKLPMVRLAVLLNFYFIFGVAFFCTGEEVKSTRKLLTMGLVADTHYDTFPAGEKAPWETMHQWLREQRQRTTAWTVRRYDLARDKMDEAIGLFNRVADMDVVVNLGDLVNNNLMWNLRPILDSFNRAKAPHYSVLGNHDLRAHNDRFGKMNKTQEEWLRKKLGLPRWYYKIDHPPFCLIFLDSLVNDPQTTNTTAKEAQAKWLEEELHAAKVAGRVVILFAHFPIGFETNRLGPLLKEYDQMPLVFSGHNHKGDYRIQGAHHVHCVALEGQVETLTNAFAVVEVFEDRAELTGFGRVPSRILRFQPHLIKLLQEYNGSLRTNLSSQGCQPLPPEKLWVGELLQKPPSLRLNIPHYRKPNLSPTLVRFFPKTRFYNDIIVWFNKERTHNIRGSEEPVDLTSATGKRTLLSNGTSVILETPVAPHELYEEKTSGCGKDAAQPKRRTLTEGANTDNSWKKQWLPTIALWFFFLAFTIGIFFSARRKKRARHREWVAYTER</sequence>
<accession>V5BM42</accession>
<evidence type="ECO:0000313" key="4">
    <source>
        <dbReference type="EMBL" id="ESS68879.1"/>
    </source>
</evidence>
<dbReference type="GO" id="GO:0016787">
    <property type="term" value="F:hydrolase activity"/>
    <property type="evidence" value="ECO:0007669"/>
    <property type="project" value="InterPro"/>
</dbReference>
<keyword evidence="2" id="KW-0812">Transmembrane</keyword>
<evidence type="ECO:0000256" key="1">
    <source>
        <dbReference type="SAM" id="MobiDB-lite"/>
    </source>
</evidence>
<dbReference type="Proteomes" id="UP000017861">
    <property type="component" value="Unassembled WGS sequence"/>
</dbReference>
<dbReference type="EMBL" id="AYLP01000016">
    <property type="protein sequence ID" value="ESS68879.1"/>
    <property type="molecule type" value="Genomic_DNA"/>
</dbReference>
<feature type="transmembrane region" description="Helical" evidence="2">
    <location>
        <begin position="72"/>
        <end position="90"/>
    </location>
</feature>
<dbReference type="Pfam" id="PF00149">
    <property type="entry name" value="Metallophos"/>
    <property type="match status" value="1"/>
</dbReference>
<dbReference type="PANTHER" id="PTHR16509">
    <property type="match status" value="1"/>
</dbReference>
<dbReference type="OrthoDB" id="9675250at2759"/>
<gene>
    <name evidence="4" type="ORF">TCDM_02391</name>
</gene>
<keyword evidence="2" id="KW-1133">Transmembrane helix</keyword>
<dbReference type="VEuPathDB" id="TriTrypDB:TCDM_02391"/>
<dbReference type="InterPro" id="IPR029052">
    <property type="entry name" value="Metallo-depent_PP-like"/>
</dbReference>
<feature type="transmembrane region" description="Helical" evidence="2">
    <location>
        <begin position="526"/>
        <end position="547"/>
    </location>
</feature>
<keyword evidence="2" id="KW-0472">Membrane</keyword>
<reference evidence="4 5" key="1">
    <citation type="journal article" date="2014" name="Genome Announc.">
        <title>Trypanosoma cruzi Clone Dm28c Draft Genome Sequence.</title>
        <authorList>
            <person name="Grisard E.C."/>
            <person name="Teixeira S.M."/>
            <person name="de Almeida L.G."/>
            <person name="Stoco P.H."/>
            <person name="Gerber A.L."/>
            <person name="Talavera-Lopez C."/>
            <person name="Lima O.C."/>
            <person name="Andersson B."/>
            <person name="de Vasconcelos A.T."/>
        </authorList>
    </citation>
    <scope>NUCLEOTIDE SEQUENCE [LARGE SCALE GENOMIC DNA]</scope>
    <source>
        <strain evidence="4 5">Dm28c</strain>
    </source>
</reference>
<dbReference type="Gene3D" id="3.60.21.10">
    <property type="match status" value="2"/>
</dbReference>
<dbReference type="InterPro" id="IPR004843">
    <property type="entry name" value="Calcineurin-like_PHP"/>
</dbReference>